<dbReference type="Proteomes" id="UP000595107">
    <property type="component" value="Chromosome"/>
</dbReference>
<proteinExistence type="predicted"/>
<accession>A0A380U5C9</accession>
<evidence type="ECO:0000313" key="5">
    <source>
        <dbReference type="Proteomes" id="UP000595107"/>
    </source>
</evidence>
<reference evidence="1 5" key="2">
    <citation type="submission" date="2020-12" db="EMBL/GenBank/DDBJ databases">
        <title>FDA dAtabase for Regulatory Grade micrObial Sequences (FDA-ARGOS): Supporting development and validation of Infectious Disease Dx tests.</title>
        <authorList>
            <person name="Sproer C."/>
            <person name="Gronow S."/>
            <person name="Severitt S."/>
            <person name="Schroder I."/>
            <person name="Tallon L."/>
            <person name="Sadzewicz L."/>
            <person name="Zhao X."/>
            <person name="Boylan J."/>
            <person name="Ott S."/>
            <person name="Bowen H."/>
            <person name="Vavikolanu K."/>
            <person name="Mehta A."/>
            <person name="Aluvathingal J."/>
            <person name="Nadendla S."/>
            <person name="Lowell S."/>
            <person name="Myers T."/>
            <person name="Yan Y."/>
            <person name="Sichtig H."/>
        </authorList>
    </citation>
    <scope>NUCLEOTIDE SEQUENCE [LARGE SCALE GENOMIC DNA]</scope>
    <source>
        <strain evidence="1 5">FDAARGOS_910</strain>
    </source>
</reference>
<gene>
    <name evidence="1" type="ORF">I6G67_04920</name>
    <name evidence="2" type="ORF">NCTC10308_00004</name>
    <name evidence="3" type="ORF">NCTC10308_01775</name>
</gene>
<name>A0A380U5C9_ACIJO</name>
<dbReference type="RefSeq" id="WP_004695853.1">
    <property type="nucleotide sequence ID" value="NZ_CP065666.1"/>
</dbReference>
<evidence type="ECO:0000313" key="3">
    <source>
        <dbReference type="EMBL" id="SUT95580.1"/>
    </source>
</evidence>
<dbReference type="EMBL" id="UFRV01000001">
    <property type="protein sequence ID" value="SSX66221.1"/>
    <property type="molecule type" value="Genomic_DNA"/>
</dbReference>
<dbReference type="EMBL" id="UFRV01000006">
    <property type="protein sequence ID" value="SUT95580.1"/>
    <property type="molecule type" value="Genomic_DNA"/>
</dbReference>
<reference evidence="3 4" key="1">
    <citation type="submission" date="2018-06" db="EMBL/GenBank/DDBJ databases">
        <authorList>
            <consortium name="Pathogen Informatics"/>
            <person name="Doyle S."/>
        </authorList>
    </citation>
    <scope>NUCLEOTIDE SEQUENCE [LARGE SCALE GENOMIC DNA]</scope>
    <source>
        <strain evidence="3 4">NCTC10308</strain>
    </source>
</reference>
<organism evidence="3 4">
    <name type="scientific">Acinetobacter johnsonii</name>
    <dbReference type="NCBI Taxonomy" id="40214"/>
    <lineage>
        <taxon>Bacteria</taxon>
        <taxon>Pseudomonadati</taxon>
        <taxon>Pseudomonadota</taxon>
        <taxon>Gammaproteobacteria</taxon>
        <taxon>Moraxellales</taxon>
        <taxon>Moraxellaceae</taxon>
        <taxon>Acinetobacter</taxon>
    </lineage>
</organism>
<dbReference type="AlphaFoldDB" id="A0A380U5C9"/>
<sequence length="117" mass="13516">MNLIEQLGGYEYLNGFYKRAVAHGFTLTEIKEELLKYRRQHNIFEVGDKVVFTNNPCALNHSVWQVISNKDYPVVAPICNFNGRVIVEANMSVLSPYRIQHAEDEEIKAGKRFEVNQ</sequence>
<dbReference type="EMBL" id="CP065666">
    <property type="protein sequence ID" value="QPS04805.1"/>
    <property type="molecule type" value="Genomic_DNA"/>
</dbReference>
<protein>
    <submittedName>
        <fullName evidence="3">Uncharacterized protein</fullName>
    </submittedName>
</protein>
<dbReference type="Proteomes" id="UP000254227">
    <property type="component" value="Unassembled WGS sequence"/>
</dbReference>
<evidence type="ECO:0000313" key="4">
    <source>
        <dbReference type="Proteomes" id="UP000254227"/>
    </source>
</evidence>
<evidence type="ECO:0000313" key="1">
    <source>
        <dbReference type="EMBL" id="QPS04805.1"/>
    </source>
</evidence>
<evidence type="ECO:0000313" key="2">
    <source>
        <dbReference type="EMBL" id="SSX66221.1"/>
    </source>
</evidence>